<protein>
    <submittedName>
        <fullName evidence="2">Uncharacterized protein</fullName>
    </submittedName>
</protein>
<name>A0A3M2SHR1_9HYPO</name>
<evidence type="ECO:0000256" key="1">
    <source>
        <dbReference type="SAM" id="MobiDB-lite"/>
    </source>
</evidence>
<gene>
    <name evidence="2" type="ORF">CDV36_003198</name>
</gene>
<dbReference type="OrthoDB" id="5401786at2759"/>
<keyword evidence="3" id="KW-1185">Reference proteome</keyword>
<accession>A0A3M2SHR1</accession>
<proteinExistence type="predicted"/>
<feature type="compositionally biased region" description="Basic and acidic residues" evidence="1">
    <location>
        <begin position="14"/>
        <end position="30"/>
    </location>
</feature>
<organism evidence="2 3">
    <name type="scientific">Fusarium kuroshium</name>
    <dbReference type="NCBI Taxonomy" id="2010991"/>
    <lineage>
        <taxon>Eukaryota</taxon>
        <taxon>Fungi</taxon>
        <taxon>Dikarya</taxon>
        <taxon>Ascomycota</taxon>
        <taxon>Pezizomycotina</taxon>
        <taxon>Sordariomycetes</taxon>
        <taxon>Hypocreomycetidae</taxon>
        <taxon>Hypocreales</taxon>
        <taxon>Nectriaceae</taxon>
        <taxon>Fusarium</taxon>
        <taxon>Fusarium solani species complex</taxon>
    </lineage>
</organism>
<reference evidence="2 3" key="1">
    <citation type="submission" date="2017-06" db="EMBL/GenBank/DDBJ databases">
        <title>Comparative genomic analysis of Ambrosia Fusariam Clade fungi.</title>
        <authorList>
            <person name="Stajich J.E."/>
            <person name="Carrillo J."/>
            <person name="Kijimoto T."/>
            <person name="Eskalen A."/>
            <person name="O'Donnell K."/>
            <person name="Kasson M."/>
        </authorList>
    </citation>
    <scope>NUCLEOTIDE SEQUENCE [LARGE SCALE GENOMIC DNA]</scope>
    <source>
        <strain evidence="2">UCR3666</strain>
    </source>
</reference>
<dbReference type="AlphaFoldDB" id="A0A3M2SHR1"/>
<dbReference type="STRING" id="2010991.A0A3M2SHR1"/>
<feature type="region of interest" description="Disordered" evidence="1">
    <location>
        <begin position="1"/>
        <end position="30"/>
    </location>
</feature>
<evidence type="ECO:0000313" key="2">
    <source>
        <dbReference type="EMBL" id="RMJ17100.1"/>
    </source>
</evidence>
<dbReference type="EMBL" id="NKUJ01000037">
    <property type="protein sequence ID" value="RMJ17100.1"/>
    <property type="molecule type" value="Genomic_DNA"/>
</dbReference>
<evidence type="ECO:0000313" key="3">
    <source>
        <dbReference type="Proteomes" id="UP000277212"/>
    </source>
</evidence>
<dbReference type="Proteomes" id="UP000277212">
    <property type="component" value="Unassembled WGS sequence"/>
</dbReference>
<sequence length="320" mass="37485">MSHIDRNMQATAKNVEESHEADSTPKSDSRDKTFRQDWFLAALGEPSKQADPLRLKNVIFDEFLARYKAAIENQYLEKGKHGWSPGPREFEQLFKPTGMSRPLPQFKSQVARECERLIHQLAGKRYGRKQTLPWNCWTDVYANAENNVRSRWVEQGIWGHNWGDAWSDFCSPMKLGEFMRGEGPAFGCAYEYIMGKTTTVITRWAHEEPILAETPGHDVECHQWRLQQLKHIFEAAPKVRDVGASRPDRQFEYQHSKEYEWIKDELDFREPGHHQDVHRLARYSLRENWIRDGIWNPAWGALPGSKWEHEMDNTVTNFLS</sequence>
<comment type="caution">
    <text evidence="2">The sequence shown here is derived from an EMBL/GenBank/DDBJ whole genome shotgun (WGS) entry which is preliminary data.</text>
</comment>